<accession>A0A098DJA2</accession>
<evidence type="ECO:0000256" key="1">
    <source>
        <dbReference type="SAM" id="MobiDB-lite"/>
    </source>
</evidence>
<dbReference type="Gene3D" id="2.60.40.640">
    <property type="match status" value="1"/>
</dbReference>
<sequence>MWRMGNVSSSISLPASCFSFFLSITVNCTVTLDSCLSITYLHFGINYINLALQSTTFIMSAVQVLFNATPNISIAPESKRRGSWVPIRRKSECPLDVSIDRHFEAKIYTSGSTITGSVSLSPQTSITVDAFEIVFTGTSSTIVQMLHQGSTPKSSHKFLLLKMPIPESALPENGVLEAGFTYQVPFSFVIPYQLPSAACKHRDPTIRERHLHLPPTIGSWEHDDMAVHTININYAVEARGSFQTGKGKSMTLERTHPVKVMPFVPEQPPLHIVPGNPRYILSQEKTIRKDILSSKLGFIRASTGQPDSVIITSDKLQPADCSLNIDLEFWPNGKKEPPEIYAKSAAIKASTYYSTGHMSFLPDQHNFPSVMPNPILSFVLDEDATVSSSSKPAWVQTSSSPTPSPSVSRRGSENPDIGTEPSRITSRRGSKTSDIMRSEAPRYTATLPISITLPSPDNKILLPTFHSCLISRTYVLEVVLASRAHGSSFTLRLPLQIAVEGQGETGVNHVPTYEQVQANQDLFDTLPTYNIGY</sequence>
<dbReference type="EnsemblFungi" id="CEF78026">
    <property type="protein sequence ID" value="CEF78026"/>
    <property type="gene ID" value="FGRRES_03261_M"/>
</dbReference>
<feature type="region of interest" description="Disordered" evidence="1">
    <location>
        <begin position="390"/>
        <end position="436"/>
    </location>
</feature>
<name>A0A098DJA2_GIBZE</name>
<reference evidence="2" key="2">
    <citation type="journal article" date="2010" name="Nature">
        <title>Comparative genomics reveals mobile pathogenicity chromosomes in Fusarium.</title>
        <authorList>
            <person name="Ma L.J."/>
            <person name="van der Does H.C."/>
            <person name="Borkovich K.A."/>
            <person name="Coleman J.J."/>
            <person name="Daboussi M.J."/>
            <person name="Di Pietro A."/>
            <person name="Dufresne M."/>
            <person name="Freitag M."/>
            <person name="Grabherr M."/>
            <person name="Henrissat B."/>
            <person name="Houterman P.M."/>
            <person name="Kang S."/>
            <person name="Shim W.B."/>
            <person name="Woloshuk C."/>
            <person name="Xie X."/>
            <person name="Xu J.R."/>
            <person name="Antoniw J."/>
            <person name="Baker S.E."/>
            <person name="Bluhm B.H."/>
            <person name="Breakspear A."/>
            <person name="Brown D.W."/>
            <person name="Butchko R.A."/>
            <person name="Chapman S."/>
            <person name="Coulson R."/>
            <person name="Coutinho P.M."/>
            <person name="Danchin E.G."/>
            <person name="Diener A."/>
            <person name="Gale L.R."/>
            <person name="Gardiner D.M."/>
            <person name="Goff S."/>
            <person name="Hammond-Kosack K.E."/>
            <person name="Hilburn K."/>
            <person name="Hua-Van A."/>
            <person name="Jonkers W."/>
            <person name="Kazan K."/>
            <person name="Kodira C.D."/>
            <person name="Koehrsen M."/>
            <person name="Kumar L."/>
            <person name="Lee Y.H."/>
            <person name="Li L."/>
            <person name="Manners J.M."/>
            <person name="Miranda-Saavedra D."/>
            <person name="Mukherjee M."/>
            <person name="Park G."/>
            <person name="Park J."/>
            <person name="Park S.Y."/>
            <person name="Proctor R.H."/>
            <person name="Regev A."/>
            <person name="Ruiz-Roldan M.C."/>
            <person name="Sain D."/>
            <person name="Sakthikumar S."/>
            <person name="Sykes S."/>
            <person name="Schwartz D.C."/>
            <person name="Turgeon B.G."/>
            <person name="Wapinski I."/>
            <person name="Yoder O."/>
            <person name="Young S."/>
            <person name="Zeng Q."/>
            <person name="Zhou S."/>
            <person name="Galagan J."/>
            <person name="Cuomo C.A."/>
            <person name="Kistler H.C."/>
            <person name="Rep M."/>
        </authorList>
    </citation>
    <scope>GENOME REANNOTATION</scope>
    <source>
        <strain evidence="2">PH-1 / ATCC MYA-4620 / FGSC 9075 / NRRL 31084</strain>
    </source>
</reference>
<dbReference type="PANTHER" id="PTHR31904:SF1">
    <property type="entry name" value="BYPASS OF STOP CODON PROTEIN 5-RELATED"/>
    <property type="match status" value="1"/>
</dbReference>
<reference evidence="2" key="1">
    <citation type="journal article" date="2007" name="Science">
        <title>The Fusarium graminearum genome reveals a link between localized polymorphism and pathogen specialization.</title>
        <authorList>
            <person name="Cuomo C.A."/>
            <person name="Gueldener U."/>
            <person name="Xu J.-R."/>
            <person name="Trail F."/>
            <person name="Turgeon B.G."/>
            <person name="Di Pietro A."/>
            <person name="Walton J.D."/>
            <person name="Ma L.-J."/>
            <person name="Baker S.E."/>
            <person name="Rep M."/>
            <person name="Adam G."/>
            <person name="Antoniw J."/>
            <person name="Baldwin T."/>
            <person name="Calvo S.E."/>
            <person name="Chang Y.-L."/>
            <person name="DeCaprio D."/>
            <person name="Gale L.R."/>
            <person name="Gnerre S."/>
            <person name="Goswami R.S."/>
            <person name="Hammond-Kosack K."/>
            <person name="Harris L.J."/>
            <person name="Hilburn K."/>
            <person name="Kennell J.C."/>
            <person name="Kroken S."/>
            <person name="Magnuson J.K."/>
            <person name="Mannhaupt G."/>
            <person name="Mauceli E.W."/>
            <person name="Mewes H.-W."/>
            <person name="Mitterbauer R."/>
            <person name="Muehlbauer G."/>
            <person name="Muensterkoetter M."/>
            <person name="Nelson D."/>
            <person name="O'Donnell K."/>
            <person name="Ouellet T."/>
            <person name="Qi W."/>
            <person name="Quesneville H."/>
            <person name="Roncero M.I.G."/>
            <person name="Seong K.-Y."/>
            <person name="Tetko I.V."/>
            <person name="Urban M."/>
            <person name="Waalwijk C."/>
            <person name="Ward T.J."/>
            <person name="Yao J."/>
            <person name="Birren B.W."/>
            <person name="Kistler H.C."/>
        </authorList>
    </citation>
    <scope>NUCLEOTIDE SEQUENCE [LARGE SCALE GENOMIC DNA]</scope>
    <source>
        <strain evidence="2">PH-1 / ATCC MYA-4620 / FGSC 9075 / NRRL 31084</strain>
    </source>
</reference>
<dbReference type="SUPFAM" id="SSF81296">
    <property type="entry name" value="E set domains"/>
    <property type="match status" value="1"/>
</dbReference>
<protein>
    <recommendedName>
        <fullName evidence="3">Bul1 C-terminal domain-containing protein</fullName>
    </recommendedName>
</protein>
<organism evidence="2">
    <name type="scientific">Gibberella zeae (strain ATCC MYA-4620 / CBS 123657 / FGSC 9075 / NRRL 31084 / PH-1)</name>
    <name type="common">Wheat head blight fungus</name>
    <name type="synonym">Fusarium graminearum</name>
    <dbReference type="NCBI Taxonomy" id="229533"/>
    <lineage>
        <taxon>Eukaryota</taxon>
        <taxon>Fungi</taxon>
        <taxon>Dikarya</taxon>
        <taxon>Ascomycota</taxon>
        <taxon>Pezizomycotina</taxon>
        <taxon>Sordariomycetes</taxon>
        <taxon>Hypocreomycetidae</taxon>
        <taxon>Hypocreales</taxon>
        <taxon>Nectriaceae</taxon>
        <taxon>Fusarium</taxon>
    </lineage>
</organism>
<evidence type="ECO:0000313" key="2">
    <source>
        <dbReference type="EnsemblFungi" id="CEF78026"/>
    </source>
</evidence>
<gene>
    <name evidence="2" type="primary">FG03261.1</name>
</gene>
<feature type="compositionally biased region" description="Low complexity" evidence="1">
    <location>
        <begin position="397"/>
        <end position="408"/>
    </location>
</feature>
<accession>A0A0E0S3F1</accession>
<evidence type="ECO:0008006" key="3">
    <source>
        <dbReference type="Google" id="ProtNLM"/>
    </source>
</evidence>
<dbReference type="InterPro" id="IPR014756">
    <property type="entry name" value="Ig_E-set"/>
</dbReference>
<dbReference type="InterPro" id="IPR039634">
    <property type="entry name" value="Bul1-like"/>
</dbReference>
<dbReference type="PANTHER" id="PTHR31904">
    <property type="entry name" value="BYPASS OF STOP CODON PROTEIN 5-RELATED"/>
    <property type="match status" value="1"/>
</dbReference>
<dbReference type="InterPro" id="IPR014752">
    <property type="entry name" value="Arrestin-like_C"/>
</dbReference>
<dbReference type="EMBL" id="HG970333">
    <property type="status" value="NOT_ANNOTATED_CDS"/>
    <property type="molecule type" value="Genomic_DNA"/>
</dbReference>
<reference evidence="2" key="3">
    <citation type="submission" date="2017-01" db="UniProtKB">
        <authorList>
            <consortium name="EnsemblFungi"/>
        </authorList>
    </citation>
    <scope>IDENTIFICATION</scope>
    <source>
        <strain evidence="2">PH-1 / ATCC MYA-4620 / FGSC 9075 / NRRL 31084</strain>
    </source>
</reference>
<dbReference type="AlphaFoldDB" id="A0A098DJA2"/>
<proteinExistence type="predicted"/>